<dbReference type="PANTHER" id="PTHR33376:SF4">
    <property type="entry name" value="SIALIC ACID-BINDING PERIPLASMIC PROTEIN SIAP"/>
    <property type="match status" value="1"/>
</dbReference>
<dbReference type="Gene3D" id="3.40.190.170">
    <property type="entry name" value="Bacterial extracellular solute-binding protein, family 7"/>
    <property type="match status" value="1"/>
</dbReference>
<evidence type="ECO:0000313" key="3">
    <source>
        <dbReference type="Proteomes" id="UP000048926"/>
    </source>
</evidence>
<dbReference type="OrthoDB" id="9783941at2"/>
<dbReference type="EMBL" id="CXST01000001">
    <property type="protein sequence ID" value="CTQ43393.1"/>
    <property type="molecule type" value="Genomic_DNA"/>
</dbReference>
<dbReference type="Pfam" id="PF03480">
    <property type="entry name" value="DctP"/>
    <property type="match status" value="1"/>
</dbReference>
<evidence type="ECO:0000256" key="1">
    <source>
        <dbReference type="ARBA" id="ARBA00022729"/>
    </source>
</evidence>
<dbReference type="GO" id="GO:0055085">
    <property type="term" value="P:transmembrane transport"/>
    <property type="evidence" value="ECO:0007669"/>
    <property type="project" value="InterPro"/>
</dbReference>
<dbReference type="NCBIfam" id="NF037995">
    <property type="entry name" value="TRAP_S1"/>
    <property type="match status" value="1"/>
</dbReference>
<keyword evidence="3" id="KW-1185">Reference proteome</keyword>
<name>A0A0M6Y1F9_9HYPH</name>
<dbReference type="InterPro" id="IPR038404">
    <property type="entry name" value="TRAP_DctP_sf"/>
</dbReference>
<dbReference type="Proteomes" id="UP000048926">
    <property type="component" value="Unassembled WGS sequence"/>
</dbReference>
<accession>A0A0M6Y1F9</accession>
<proteinExistence type="predicted"/>
<sequence>MLVIFESSVCEDVLHKVFEECTSSSIPTGNPRFLEEKIMLQSRSLTRAGIHLAAAAAFGLAGFTAASAETKWDMPTPYGDSNFHTQNIAAFAEEVKEKTDGSLVIQIHSAGSLFKHPEIKNSVRKGLAPIGEILVSRLSNEDAVFGVDSVPFLAPSYDQAWKLYQASKPALEEKLGEQGLQLLYAVPWPPQGIYAKKEITKGDDLKGLKFRAYNTATERLAQLAGAVPTQVEVPDIPTAFSTGRVEAMITSPSTGANSKAWDFLSHYHDTQAWLPKNMVFVNKGAFDALSDDEKAAVLEAADVAEKRGWEASKVETKTQTQVLVDNGITVVQPSSELIQDLAAIGETMAAEWQEEAGETGQAVLEAYKN</sequence>
<dbReference type="STRING" id="187304.B0E33_21070"/>
<dbReference type="InterPro" id="IPR018389">
    <property type="entry name" value="DctP_fam"/>
</dbReference>
<dbReference type="PANTHER" id="PTHR33376">
    <property type="match status" value="1"/>
</dbReference>
<reference evidence="3" key="1">
    <citation type="submission" date="2015-07" db="EMBL/GenBank/DDBJ databases">
        <authorList>
            <person name="Rodrigo-Torres Lidia"/>
            <person name="Arahal R.David."/>
        </authorList>
    </citation>
    <scope>NUCLEOTIDE SEQUENCE [LARGE SCALE GENOMIC DNA]</scope>
    <source>
        <strain evidence="3">CECT 4801</strain>
    </source>
</reference>
<keyword evidence="1" id="KW-0732">Signal</keyword>
<organism evidence="2 3">
    <name type="scientific">Roseibium aggregatum</name>
    <dbReference type="NCBI Taxonomy" id="187304"/>
    <lineage>
        <taxon>Bacteria</taxon>
        <taxon>Pseudomonadati</taxon>
        <taxon>Pseudomonadota</taxon>
        <taxon>Alphaproteobacteria</taxon>
        <taxon>Hyphomicrobiales</taxon>
        <taxon>Stappiaceae</taxon>
        <taxon>Roseibium</taxon>
    </lineage>
</organism>
<protein>
    <submittedName>
        <fullName evidence="2">Neu5Ac-binding protein</fullName>
    </submittedName>
</protein>
<gene>
    <name evidence="2" type="primary">siaP_1</name>
    <name evidence="2" type="ORF">LAL4801_01831</name>
</gene>
<dbReference type="AlphaFoldDB" id="A0A0M6Y1F9"/>
<evidence type="ECO:0000313" key="2">
    <source>
        <dbReference type="EMBL" id="CTQ43393.1"/>
    </source>
</evidence>
<dbReference type="CDD" id="cd13602">
    <property type="entry name" value="PBP2_TRAP_BpDctp6_7"/>
    <property type="match status" value="1"/>
</dbReference>